<dbReference type="GO" id="GO:0016491">
    <property type="term" value="F:oxidoreductase activity"/>
    <property type="evidence" value="ECO:0007669"/>
    <property type="project" value="UniProtKB-KW"/>
</dbReference>
<dbReference type="PRINTS" id="PR01437">
    <property type="entry name" value="NUOXDRDTASE4"/>
</dbReference>
<feature type="transmembrane region" description="Helical" evidence="7">
    <location>
        <begin position="136"/>
        <end position="155"/>
    </location>
</feature>
<reference evidence="10 11" key="2">
    <citation type="journal article" date="2014" name="Genome Announc.">
        <title>Complete Genome Sequence of Methanoregula formicica SMSPT, a Mesophilic Hydrogenotrophic Methanogen Isolated from a Methanogenic Upflow Anaerobic Sludge Blanket Reactor.</title>
        <authorList>
            <person name="Yamamoto K."/>
            <person name="Tamaki H."/>
            <person name="Cadillo-Quiroz H."/>
            <person name="Imachi H."/>
            <person name="Kyrpides N."/>
            <person name="Woyke T."/>
            <person name="Goodwin L."/>
            <person name="Zinder S.H."/>
            <person name="Kamagata Y."/>
            <person name="Liu W.T."/>
        </authorList>
    </citation>
    <scope>NUCLEOTIDE SEQUENCE [LARGE SCALE GENOMIC DNA]</scope>
    <source>
        <strain evidence="11">DSM 22288 / NBRC 105244 / SMSP</strain>
    </source>
</reference>
<organism evidence="10 11">
    <name type="scientific">Methanoregula formicica (strain DSM 22288 / NBRC 105244 / SMSP)</name>
    <dbReference type="NCBI Taxonomy" id="593750"/>
    <lineage>
        <taxon>Archaea</taxon>
        <taxon>Methanobacteriati</taxon>
        <taxon>Methanobacteriota</taxon>
        <taxon>Stenosarchaea group</taxon>
        <taxon>Methanomicrobia</taxon>
        <taxon>Methanomicrobiales</taxon>
        <taxon>Methanoregulaceae</taxon>
        <taxon>Methanoregula</taxon>
    </lineage>
</organism>
<accession>L0HEE7</accession>
<feature type="transmembrane region" description="Helical" evidence="7">
    <location>
        <begin position="195"/>
        <end position="218"/>
    </location>
</feature>
<keyword evidence="6 7" id="KW-0472">Membrane</keyword>
<feature type="transmembrane region" description="Helical" evidence="7">
    <location>
        <begin position="269"/>
        <end position="290"/>
    </location>
</feature>
<name>L0HEE7_METFS</name>
<evidence type="ECO:0000256" key="2">
    <source>
        <dbReference type="ARBA" id="ARBA00022475"/>
    </source>
</evidence>
<comment type="subcellular location">
    <subcellularLocation>
        <location evidence="1">Cell membrane</location>
        <topology evidence="1">Multi-pass membrane protein</topology>
    </subcellularLocation>
</comment>
<keyword evidence="4 7" id="KW-1133">Transmembrane helix</keyword>
<feature type="transmembrane region" description="Helical" evidence="7">
    <location>
        <begin position="80"/>
        <end position="100"/>
    </location>
</feature>
<evidence type="ECO:0000256" key="1">
    <source>
        <dbReference type="ARBA" id="ARBA00004651"/>
    </source>
</evidence>
<feature type="transmembrane region" description="Helical" evidence="7">
    <location>
        <begin position="297"/>
        <end position="320"/>
    </location>
</feature>
<dbReference type="HOGENOM" id="CLU_007100_8_1_2"/>
<evidence type="ECO:0000259" key="9">
    <source>
        <dbReference type="Pfam" id="PF00662"/>
    </source>
</evidence>
<dbReference type="PANTHER" id="PTHR42682">
    <property type="entry name" value="HYDROGENASE-4 COMPONENT F"/>
    <property type="match status" value="1"/>
</dbReference>
<feature type="transmembrane region" description="Helical" evidence="7">
    <location>
        <begin position="167"/>
        <end position="189"/>
    </location>
</feature>
<dbReference type="InterPro" id="IPR001516">
    <property type="entry name" value="Proton_antipo_N"/>
</dbReference>
<dbReference type="AlphaFoldDB" id="L0HEE7"/>
<evidence type="ECO:0000256" key="5">
    <source>
        <dbReference type="ARBA" id="ARBA00023002"/>
    </source>
</evidence>
<keyword evidence="3 7" id="KW-0812">Transmembrane</keyword>
<evidence type="ECO:0000313" key="11">
    <source>
        <dbReference type="Proteomes" id="UP000010824"/>
    </source>
</evidence>
<dbReference type="STRING" id="593750.Metfor_2105"/>
<sequence precursor="true">MIAGLFIISLGIFVVGVFLPLAGAWQDRRIFRAGSQLCTIAGSVLLGALSLFLLLTGNDIAWTAYQPVAGFSLSFAIDRLSAFFLLLISVVSVCVALYAAEYNEHLEGGLRRNLLSACTNLFILSMVLVVASANTFSFLVFWELMAGCSFLLVMYDYSRAATRKAGLFYFVMTHLSTLFVLLGIVLLVLSTGSFALAPAGVSPVSAIALVALLIGFSIKAGIIPFHKWLPYAHPASPTPISALMSGVMLKIAVYGLLRFLLDVFSPELWWGLLILVMGTATAVLGIIYALKEYDIKAMLAYSSIENTGIIFMGIGLYVIFSSYQLFDLALISLLSALFHALNHAMFKSLLFLTAGSVVHATHTRDIEKMGGLIHRMPFTAGLFFVGALAIAALPPLNGFASEVLLFISFFSSIAVADPLFKVLLFLCLGLFALTSALSAACFVKAFGSVFLALPRSPESGRAEEVPFLMLFGPALLASACILLGLFAAQIFLLTGFTVPMPDLFLVGLLLLAMLVLTFAALFFTASRDVRVTGTWGCGTLSQQPAMEYSGHGFSEPIDIIFSTVYRTKMKNERMFFDQKNCIFAGGNAGIRLIKVFEEYLYLPVARASYATAETVSRFQSGCLDTYLLYVFCAVIAVIVFLGWLA</sequence>
<feature type="transmembrane region" description="Helical" evidence="7">
    <location>
        <begin position="503"/>
        <end position="525"/>
    </location>
</feature>
<keyword evidence="10" id="KW-0456">Lyase</keyword>
<dbReference type="GO" id="GO:0016829">
    <property type="term" value="F:lyase activity"/>
    <property type="evidence" value="ECO:0007669"/>
    <property type="project" value="UniProtKB-KW"/>
</dbReference>
<feature type="domain" description="NADH:quinone oxidoreductase/Mrp antiporter transmembrane" evidence="8">
    <location>
        <begin position="133"/>
        <end position="412"/>
    </location>
</feature>
<dbReference type="PANTHER" id="PTHR42682:SF3">
    <property type="entry name" value="FORMATE HYDROGENLYASE SUBUNIT 3-RELATED"/>
    <property type="match status" value="1"/>
</dbReference>
<reference evidence="11" key="1">
    <citation type="submission" date="2011-12" db="EMBL/GenBank/DDBJ databases">
        <title>Complete sequence of Methanoregula formicicum SMSP.</title>
        <authorList>
            <person name="Lucas S."/>
            <person name="Han J."/>
            <person name="Lapidus A."/>
            <person name="Cheng J.-F."/>
            <person name="Goodwin L."/>
            <person name="Pitluck S."/>
            <person name="Peters L."/>
            <person name="Ovchinnikova G."/>
            <person name="Teshima H."/>
            <person name="Detter J.C."/>
            <person name="Han C."/>
            <person name="Tapia R."/>
            <person name="Land M."/>
            <person name="Hauser L."/>
            <person name="Kyrpides N."/>
            <person name="Ivanova N."/>
            <person name="Pagani I."/>
            <person name="Imachi H."/>
            <person name="Tamaki H."/>
            <person name="Sekiguchi Y."/>
            <person name="Kamagata Y."/>
            <person name="Cadillo-Quiroz H."/>
            <person name="Zinder S."/>
            <person name="Liu W.-T."/>
            <person name="Woyke T."/>
        </authorList>
    </citation>
    <scope>NUCLEOTIDE SEQUENCE [LARGE SCALE GENOMIC DNA]</scope>
    <source>
        <strain evidence="11">DSM 22288 / NBRC 105244 / SMSP</strain>
    </source>
</reference>
<dbReference type="InterPro" id="IPR001750">
    <property type="entry name" value="ND/Mrp_TM"/>
</dbReference>
<keyword evidence="5" id="KW-0560">Oxidoreductase</keyword>
<feature type="domain" description="NADH-Ubiquinone oxidoreductase (complex I) chain 5 N-terminal" evidence="9">
    <location>
        <begin position="71"/>
        <end position="105"/>
    </location>
</feature>
<dbReference type="OrthoDB" id="371891at2157"/>
<feature type="transmembrane region" description="Helical" evidence="7">
    <location>
        <begin position="340"/>
        <end position="360"/>
    </location>
</feature>
<protein>
    <submittedName>
        <fullName evidence="10">Formate hydrogenlyase subunit 3/multisubunit Na+/H+ antiporter, MnhD subunit</fullName>
    </submittedName>
</protein>
<evidence type="ECO:0000256" key="6">
    <source>
        <dbReference type="ARBA" id="ARBA00023136"/>
    </source>
</evidence>
<feature type="transmembrane region" description="Helical" evidence="7">
    <location>
        <begin position="423"/>
        <end position="447"/>
    </location>
</feature>
<dbReference type="GO" id="GO:0008137">
    <property type="term" value="F:NADH dehydrogenase (ubiquinone) activity"/>
    <property type="evidence" value="ECO:0007669"/>
    <property type="project" value="InterPro"/>
</dbReference>
<dbReference type="EMBL" id="CP003167">
    <property type="protein sequence ID" value="AGB03112.1"/>
    <property type="molecule type" value="Genomic_DNA"/>
</dbReference>
<dbReference type="eggNOG" id="arCOG01537">
    <property type="taxonomic scope" value="Archaea"/>
</dbReference>
<evidence type="ECO:0000256" key="4">
    <source>
        <dbReference type="ARBA" id="ARBA00022989"/>
    </source>
</evidence>
<dbReference type="GeneID" id="14309497"/>
<feature type="transmembrane region" description="Helical" evidence="7">
    <location>
        <begin position="6"/>
        <end position="25"/>
    </location>
</feature>
<keyword evidence="2" id="KW-1003">Cell membrane</keyword>
<dbReference type="InterPro" id="IPR052175">
    <property type="entry name" value="ComplexI-like_HydComp"/>
</dbReference>
<dbReference type="NCBIfam" id="NF006418">
    <property type="entry name" value="PRK08667.1"/>
    <property type="match status" value="1"/>
</dbReference>
<feature type="transmembrane region" description="Helical" evidence="7">
    <location>
        <begin position="626"/>
        <end position="644"/>
    </location>
</feature>
<dbReference type="GO" id="GO:0005886">
    <property type="term" value="C:plasma membrane"/>
    <property type="evidence" value="ECO:0007669"/>
    <property type="project" value="UniProtKB-SubCell"/>
</dbReference>
<dbReference type="Pfam" id="PF00361">
    <property type="entry name" value="Proton_antipo_M"/>
    <property type="match status" value="1"/>
</dbReference>
<dbReference type="GO" id="GO:0042773">
    <property type="term" value="P:ATP synthesis coupled electron transport"/>
    <property type="evidence" value="ECO:0007669"/>
    <property type="project" value="InterPro"/>
</dbReference>
<gene>
    <name evidence="10" type="ordered locus">Metfor_2105</name>
</gene>
<dbReference type="KEGG" id="mfo:Metfor_2105"/>
<keyword evidence="11" id="KW-1185">Reference proteome</keyword>
<dbReference type="Proteomes" id="UP000010824">
    <property type="component" value="Chromosome"/>
</dbReference>
<evidence type="ECO:0000259" key="8">
    <source>
        <dbReference type="Pfam" id="PF00361"/>
    </source>
</evidence>
<feature type="transmembrane region" description="Helical" evidence="7">
    <location>
        <begin position="399"/>
        <end position="416"/>
    </location>
</feature>
<feature type="transmembrane region" description="Helical" evidence="7">
    <location>
        <begin position="467"/>
        <end position="491"/>
    </location>
</feature>
<feature type="transmembrane region" description="Helical" evidence="7">
    <location>
        <begin position="239"/>
        <end position="257"/>
    </location>
</feature>
<evidence type="ECO:0000313" key="10">
    <source>
        <dbReference type="EMBL" id="AGB03112.1"/>
    </source>
</evidence>
<feature type="transmembrane region" description="Helical" evidence="7">
    <location>
        <begin position="37"/>
        <end position="55"/>
    </location>
</feature>
<dbReference type="FunCoup" id="L0HEE7">
    <property type="interactions" value="13"/>
</dbReference>
<proteinExistence type="predicted"/>
<dbReference type="RefSeq" id="WP_015286075.1">
    <property type="nucleotide sequence ID" value="NC_019943.1"/>
</dbReference>
<dbReference type="InterPro" id="IPR003918">
    <property type="entry name" value="NADH_UbQ_OxRdtase"/>
</dbReference>
<evidence type="ECO:0000256" key="3">
    <source>
        <dbReference type="ARBA" id="ARBA00022692"/>
    </source>
</evidence>
<dbReference type="Pfam" id="PF00662">
    <property type="entry name" value="Proton_antipo_N"/>
    <property type="match status" value="1"/>
</dbReference>
<evidence type="ECO:0000256" key="7">
    <source>
        <dbReference type="SAM" id="Phobius"/>
    </source>
</evidence>
<feature type="transmembrane region" description="Helical" evidence="7">
    <location>
        <begin position="112"/>
        <end position="130"/>
    </location>
</feature>
<feature type="transmembrane region" description="Helical" evidence="7">
    <location>
        <begin position="372"/>
        <end position="393"/>
    </location>
</feature>
<dbReference type="InParanoid" id="L0HEE7"/>